<keyword evidence="4" id="KW-0238">DNA-binding</keyword>
<sequence>MFVLEYKVKAKPSQYQAIDGAIRTVQFVRNKCVRYWMDHQGVNKYDLSRLCKQLAEEFDFAKRLNSQARQASSERAWSAIHRFYKNCQNGIKGKQGYPRFQKNNRSVEYKTSGWKLDPNTKKHITFTDKNGIGRLKLIGSRDIYFYSPDDIKRVRLVRKADGYYCQFCINIDVTENIEPSNQNIGLDVGLESFYTDSNGHKEPNPRFFRKGEKELKRCQRRLSKKEKGSSNRRKARQRLAKKHLRISRQRSEHAKRLARCVITSNDVVAYEDLQVRNLVKNHNLAKSISDVGWYQFRVWLEYFASKFGKVTVAVPPQYTSQKCSNCGRIVKKSLSTRTHTCVCGHSLDRDHNAAINILREGLRTIGQIGTASLELENAWGDGTATVVGEVQSQQVPSPCEPSS</sequence>
<dbReference type="InterPro" id="IPR010095">
    <property type="entry name" value="Cas12f1-like_TNB"/>
</dbReference>
<comment type="similarity">
    <text evidence="1">In the C-terminal section; belongs to the transposase 35 family.</text>
</comment>
<dbReference type="GO" id="GO:0003677">
    <property type="term" value="F:DNA binding"/>
    <property type="evidence" value="ECO:0007669"/>
    <property type="project" value="UniProtKB-KW"/>
</dbReference>
<evidence type="ECO:0000313" key="8">
    <source>
        <dbReference type="EMBL" id="QDZ40865.1"/>
    </source>
</evidence>
<dbReference type="InterPro" id="IPR001959">
    <property type="entry name" value="Transposase"/>
</dbReference>
<reference evidence="8" key="1">
    <citation type="submission" date="2019-08" db="EMBL/GenBank/DDBJ databases">
        <title>Carotenoids and Carotenoid Binding Proteins in the Halophilic Cyanobacterium Euhalothece sp. ZM00.</title>
        <authorList>
            <person name="Cho S.M."/>
            <person name="Song J.Y."/>
            <person name="Park Y.-I."/>
        </authorList>
    </citation>
    <scope>NUCLEOTIDE SEQUENCE [LARGE SCALE GENOMIC DNA]</scope>
    <source>
        <strain evidence="8">Z-M001</strain>
    </source>
</reference>
<feature type="domain" description="C2H2-type" evidence="7">
    <location>
        <begin position="323"/>
        <end position="345"/>
    </location>
</feature>
<dbReference type="Pfam" id="PF01385">
    <property type="entry name" value="OrfB_IS605"/>
    <property type="match status" value="1"/>
</dbReference>
<keyword evidence="5" id="KW-0233">DNA recombination</keyword>
<dbReference type="OrthoDB" id="439709at2"/>
<dbReference type="InterPro" id="IPR013087">
    <property type="entry name" value="Znf_C2H2_type"/>
</dbReference>
<evidence type="ECO:0000256" key="6">
    <source>
        <dbReference type="SAM" id="MobiDB-lite"/>
    </source>
</evidence>
<dbReference type="GO" id="GO:0006310">
    <property type="term" value="P:DNA recombination"/>
    <property type="evidence" value="ECO:0007669"/>
    <property type="project" value="UniProtKB-KW"/>
</dbReference>
<dbReference type="Proteomes" id="UP000318453">
    <property type="component" value="Chromosome"/>
</dbReference>
<dbReference type="PANTHER" id="PTHR30405:SF25">
    <property type="entry name" value="RNA-GUIDED DNA ENDONUCLEASE INSQ-RELATED"/>
    <property type="match status" value="1"/>
</dbReference>
<dbReference type="KEGG" id="enn:FRE64_13485"/>
<evidence type="ECO:0000259" key="7">
    <source>
        <dbReference type="PROSITE" id="PS00028"/>
    </source>
</evidence>
<comment type="similarity">
    <text evidence="2">In the N-terminal section; belongs to the transposase 2 family.</text>
</comment>
<accession>A0A5B8NRK5</accession>
<name>A0A5B8NRK5_9CHRO</name>
<dbReference type="RefSeq" id="WP_146296705.1">
    <property type="nucleotide sequence ID" value="NZ_CP042326.1"/>
</dbReference>
<protein>
    <submittedName>
        <fullName evidence="8">IS200/IS605 family element transposase accessory protein TnpB</fullName>
    </submittedName>
</protein>
<dbReference type="PROSITE" id="PS00028">
    <property type="entry name" value="ZINC_FINGER_C2H2_1"/>
    <property type="match status" value="1"/>
</dbReference>
<evidence type="ECO:0000256" key="2">
    <source>
        <dbReference type="ARBA" id="ARBA00011044"/>
    </source>
</evidence>
<dbReference type="GO" id="GO:0032196">
    <property type="term" value="P:transposition"/>
    <property type="evidence" value="ECO:0007669"/>
    <property type="project" value="UniProtKB-KW"/>
</dbReference>
<dbReference type="InterPro" id="IPR051399">
    <property type="entry name" value="RNA-guided_DNA_endo/Transpos"/>
</dbReference>
<evidence type="ECO:0000313" key="9">
    <source>
        <dbReference type="Proteomes" id="UP000318453"/>
    </source>
</evidence>
<proteinExistence type="inferred from homology"/>
<evidence type="ECO:0000256" key="1">
    <source>
        <dbReference type="ARBA" id="ARBA00008761"/>
    </source>
</evidence>
<dbReference type="Pfam" id="PF07282">
    <property type="entry name" value="Cas12f1-like_TNB"/>
    <property type="match status" value="1"/>
</dbReference>
<dbReference type="AlphaFoldDB" id="A0A5B8NRK5"/>
<feature type="region of interest" description="Disordered" evidence="6">
    <location>
        <begin position="219"/>
        <end position="242"/>
    </location>
</feature>
<evidence type="ECO:0000256" key="3">
    <source>
        <dbReference type="ARBA" id="ARBA00022578"/>
    </source>
</evidence>
<evidence type="ECO:0000256" key="4">
    <source>
        <dbReference type="ARBA" id="ARBA00023125"/>
    </source>
</evidence>
<organism evidence="8 9">
    <name type="scientific">Euhalothece natronophila Z-M001</name>
    <dbReference type="NCBI Taxonomy" id="522448"/>
    <lineage>
        <taxon>Bacteria</taxon>
        <taxon>Bacillati</taxon>
        <taxon>Cyanobacteriota</taxon>
        <taxon>Cyanophyceae</taxon>
        <taxon>Oscillatoriophycideae</taxon>
        <taxon>Chroococcales</taxon>
        <taxon>Halothecacae</taxon>
        <taxon>Halothece cluster</taxon>
        <taxon>Euhalothece</taxon>
    </lineage>
</organism>
<keyword evidence="9" id="KW-1185">Reference proteome</keyword>
<gene>
    <name evidence="8" type="ORF">FRE64_13485</name>
</gene>
<dbReference type="NCBIfam" id="NF040570">
    <property type="entry name" value="guided_TnpB"/>
    <property type="match status" value="1"/>
</dbReference>
<dbReference type="PANTHER" id="PTHR30405">
    <property type="entry name" value="TRANSPOSASE"/>
    <property type="match status" value="1"/>
</dbReference>
<dbReference type="EMBL" id="CP042326">
    <property type="protein sequence ID" value="QDZ40865.1"/>
    <property type="molecule type" value="Genomic_DNA"/>
</dbReference>
<evidence type="ECO:0000256" key="5">
    <source>
        <dbReference type="ARBA" id="ARBA00023172"/>
    </source>
</evidence>
<keyword evidence="3" id="KW-0815">Transposition</keyword>